<protein>
    <submittedName>
        <fullName evidence="6">Site-specific integrase</fullName>
    </submittedName>
</protein>
<dbReference type="RefSeq" id="WP_329408246.1">
    <property type="nucleotide sequence ID" value="NZ_CP109441.1"/>
</dbReference>
<dbReference type="Pfam" id="PF00589">
    <property type="entry name" value="Phage_integrase"/>
    <property type="match status" value="1"/>
</dbReference>
<sequence>MTDHMTRQANLEAAALLLDRLGLTARDLQDMAIESRTSVPTFAAYIRALYTAMPAGSTRYAYNVYWMKLLDISGWADRRIDEPTVTELQAVVEHFKLSRQRRRNSREGRQTGRMAIAALRYLYRQAEYDGYIRPGTSPAARLVKPRQLPSTRRALPEQVLADIIRVASTTGNDPELDALVLRLHVETACRQGGAIHLRVQDLDATQCVILLREKGGTERWQPVTPTLMAGLLHHARERGASAAEPLLRYRNGRPIQPRRYDYLWRRLRQHLPVVETHGITTHWLRHTTLTWVERNYGKAVAFAYAGHTGASGTVTDIYTRAGIEEVAQALSKLTGEPHPLTCDTNDWTSAASSSPSKRTLR</sequence>
<organism evidence="6 7">
    <name type="scientific">Nocardia vinacea</name>
    <dbReference type="NCBI Taxonomy" id="96468"/>
    <lineage>
        <taxon>Bacteria</taxon>
        <taxon>Bacillati</taxon>
        <taxon>Actinomycetota</taxon>
        <taxon>Actinomycetes</taxon>
        <taxon>Mycobacteriales</taxon>
        <taxon>Nocardiaceae</taxon>
        <taxon>Nocardia</taxon>
    </lineage>
</organism>
<feature type="region of interest" description="Disordered" evidence="4">
    <location>
        <begin position="335"/>
        <end position="361"/>
    </location>
</feature>
<evidence type="ECO:0000256" key="2">
    <source>
        <dbReference type="ARBA" id="ARBA00023125"/>
    </source>
</evidence>
<evidence type="ECO:0000259" key="5">
    <source>
        <dbReference type="PROSITE" id="PS51898"/>
    </source>
</evidence>
<dbReference type="Gene3D" id="1.10.443.10">
    <property type="entry name" value="Intergrase catalytic core"/>
    <property type="match status" value="1"/>
</dbReference>
<evidence type="ECO:0000256" key="1">
    <source>
        <dbReference type="ARBA" id="ARBA00008857"/>
    </source>
</evidence>
<dbReference type="Proteomes" id="UP001432062">
    <property type="component" value="Chromosome"/>
</dbReference>
<gene>
    <name evidence="6" type="ORF">OG563_38595</name>
</gene>
<comment type="similarity">
    <text evidence="1">Belongs to the 'phage' integrase family.</text>
</comment>
<evidence type="ECO:0000256" key="4">
    <source>
        <dbReference type="SAM" id="MobiDB-lite"/>
    </source>
</evidence>
<keyword evidence="2" id="KW-0238">DNA-binding</keyword>
<name>A0ABZ1YP41_9NOCA</name>
<evidence type="ECO:0000313" key="7">
    <source>
        <dbReference type="Proteomes" id="UP001432062"/>
    </source>
</evidence>
<dbReference type="CDD" id="cd00397">
    <property type="entry name" value="DNA_BRE_C"/>
    <property type="match status" value="1"/>
</dbReference>
<feature type="domain" description="Tyr recombinase" evidence="5">
    <location>
        <begin position="150"/>
        <end position="331"/>
    </location>
</feature>
<dbReference type="PROSITE" id="PS51898">
    <property type="entry name" value="TYR_RECOMBINASE"/>
    <property type="match status" value="1"/>
</dbReference>
<accession>A0ABZ1YP41</accession>
<keyword evidence="7" id="KW-1185">Reference proteome</keyword>
<keyword evidence="3" id="KW-0233">DNA recombination</keyword>
<evidence type="ECO:0000256" key="3">
    <source>
        <dbReference type="ARBA" id="ARBA00023172"/>
    </source>
</evidence>
<dbReference type="InterPro" id="IPR002104">
    <property type="entry name" value="Integrase_catalytic"/>
</dbReference>
<dbReference type="EMBL" id="CP109441">
    <property type="protein sequence ID" value="WUV44982.1"/>
    <property type="molecule type" value="Genomic_DNA"/>
</dbReference>
<dbReference type="InterPro" id="IPR050090">
    <property type="entry name" value="Tyrosine_recombinase_XerCD"/>
</dbReference>
<dbReference type="PANTHER" id="PTHR30349">
    <property type="entry name" value="PHAGE INTEGRASE-RELATED"/>
    <property type="match status" value="1"/>
</dbReference>
<feature type="compositionally biased region" description="Polar residues" evidence="4">
    <location>
        <begin position="342"/>
        <end position="361"/>
    </location>
</feature>
<dbReference type="InterPro" id="IPR013762">
    <property type="entry name" value="Integrase-like_cat_sf"/>
</dbReference>
<dbReference type="PANTHER" id="PTHR30349:SF41">
    <property type="entry name" value="INTEGRASE_RECOMBINASE PROTEIN MJ0367-RELATED"/>
    <property type="match status" value="1"/>
</dbReference>
<reference evidence="6" key="1">
    <citation type="submission" date="2022-10" db="EMBL/GenBank/DDBJ databases">
        <title>The complete genomes of actinobacterial strains from the NBC collection.</title>
        <authorList>
            <person name="Joergensen T.S."/>
            <person name="Alvarez Arevalo M."/>
            <person name="Sterndorff E.B."/>
            <person name="Faurdal D."/>
            <person name="Vuksanovic O."/>
            <person name="Mourched A.-S."/>
            <person name="Charusanti P."/>
            <person name="Shaw S."/>
            <person name="Blin K."/>
            <person name="Weber T."/>
        </authorList>
    </citation>
    <scope>NUCLEOTIDE SEQUENCE</scope>
    <source>
        <strain evidence="6">NBC_01482</strain>
    </source>
</reference>
<dbReference type="SUPFAM" id="SSF56349">
    <property type="entry name" value="DNA breaking-rejoining enzymes"/>
    <property type="match status" value="1"/>
</dbReference>
<dbReference type="InterPro" id="IPR011010">
    <property type="entry name" value="DNA_brk_join_enz"/>
</dbReference>
<evidence type="ECO:0000313" key="6">
    <source>
        <dbReference type="EMBL" id="WUV44982.1"/>
    </source>
</evidence>
<proteinExistence type="inferred from homology"/>